<dbReference type="Proteomes" id="UP000499080">
    <property type="component" value="Unassembled WGS sequence"/>
</dbReference>
<dbReference type="AlphaFoldDB" id="A0A4Y2BYB4"/>
<name>A0A4Y2BYB4_ARAVE</name>
<sequence>HIAWRKGMQIDAILTDYEPSEVLNKYVPTTFLCFDKDGSVVRINDAGRTDLNGLWNVAKKTELAKYVAFIMEQDKERVIKQGRNVLHLYIYFHNLPRRLRYSENILNRLYFYKNLVLFL</sequence>
<protein>
    <submittedName>
        <fullName evidence="1">Uncharacterized protein</fullName>
    </submittedName>
</protein>
<dbReference type="OrthoDB" id="1434354at2759"/>
<evidence type="ECO:0000313" key="2">
    <source>
        <dbReference type="Proteomes" id="UP000499080"/>
    </source>
</evidence>
<feature type="non-terminal residue" evidence="1">
    <location>
        <position position="1"/>
    </location>
</feature>
<organism evidence="1 2">
    <name type="scientific">Araneus ventricosus</name>
    <name type="common">Orbweaver spider</name>
    <name type="synonym">Epeira ventricosa</name>
    <dbReference type="NCBI Taxonomy" id="182803"/>
    <lineage>
        <taxon>Eukaryota</taxon>
        <taxon>Metazoa</taxon>
        <taxon>Ecdysozoa</taxon>
        <taxon>Arthropoda</taxon>
        <taxon>Chelicerata</taxon>
        <taxon>Arachnida</taxon>
        <taxon>Araneae</taxon>
        <taxon>Araneomorphae</taxon>
        <taxon>Entelegynae</taxon>
        <taxon>Araneoidea</taxon>
        <taxon>Araneidae</taxon>
        <taxon>Araneus</taxon>
    </lineage>
</organism>
<reference evidence="1 2" key="1">
    <citation type="journal article" date="2019" name="Sci. Rep.">
        <title>Orb-weaving spider Araneus ventricosus genome elucidates the spidroin gene catalogue.</title>
        <authorList>
            <person name="Kono N."/>
            <person name="Nakamura H."/>
            <person name="Ohtoshi R."/>
            <person name="Moran D.A.P."/>
            <person name="Shinohara A."/>
            <person name="Yoshida Y."/>
            <person name="Fujiwara M."/>
            <person name="Mori M."/>
            <person name="Tomita M."/>
            <person name="Arakawa K."/>
        </authorList>
    </citation>
    <scope>NUCLEOTIDE SEQUENCE [LARGE SCALE GENOMIC DNA]</scope>
</reference>
<keyword evidence="2" id="KW-1185">Reference proteome</keyword>
<dbReference type="PANTHER" id="PTHR23324">
    <property type="entry name" value="SEC14 RELATED PROTEIN"/>
    <property type="match status" value="1"/>
</dbReference>
<comment type="caution">
    <text evidence="1">The sequence shown here is derived from an EMBL/GenBank/DDBJ whole genome shotgun (WGS) entry which is preliminary data.</text>
</comment>
<dbReference type="GO" id="GO:0005737">
    <property type="term" value="C:cytoplasm"/>
    <property type="evidence" value="ECO:0007669"/>
    <property type="project" value="TreeGrafter"/>
</dbReference>
<gene>
    <name evidence="1" type="ORF">AVEN_147342_1</name>
</gene>
<proteinExistence type="predicted"/>
<accession>A0A4Y2BYB4</accession>
<dbReference type="InterPro" id="IPR036865">
    <property type="entry name" value="CRAL-TRIO_dom_sf"/>
</dbReference>
<dbReference type="InterPro" id="IPR051064">
    <property type="entry name" value="SEC14/CRAL-TRIO_domain"/>
</dbReference>
<dbReference type="EMBL" id="BGPR01084873">
    <property type="protein sequence ID" value="GBL97200.1"/>
    <property type="molecule type" value="Genomic_DNA"/>
</dbReference>
<evidence type="ECO:0000313" key="1">
    <source>
        <dbReference type="EMBL" id="GBL97200.1"/>
    </source>
</evidence>
<dbReference type="SUPFAM" id="SSF52087">
    <property type="entry name" value="CRAL/TRIO domain"/>
    <property type="match status" value="1"/>
</dbReference>
<dbReference type="Gene3D" id="3.40.525.10">
    <property type="entry name" value="CRAL-TRIO lipid binding domain"/>
    <property type="match status" value="1"/>
</dbReference>
<dbReference type="PANTHER" id="PTHR23324:SF83">
    <property type="entry name" value="SEC14-LIKE PROTEIN 2"/>
    <property type="match status" value="1"/>
</dbReference>